<keyword evidence="11" id="KW-1185">Reference proteome</keyword>
<dbReference type="InterPro" id="IPR010627">
    <property type="entry name" value="Prepilin_pept_A24_N"/>
</dbReference>
<evidence type="ECO:0000256" key="5">
    <source>
        <dbReference type="ARBA" id="ARBA00022989"/>
    </source>
</evidence>
<dbReference type="EMBL" id="MQWA01000001">
    <property type="protein sequence ID" value="PQJ27502.1"/>
    <property type="molecule type" value="Genomic_DNA"/>
</dbReference>
<dbReference type="GO" id="GO:0005886">
    <property type="term" value="C:plasma membrane"/>
    <property type="evidence" value="ECO:0007669"/>
    <property type="project" value="UniProtKB-SubCell"/>
</dbReference>
<dbReference type="PANTHER" id="PTHR30487:SF0">
    <property type="entry name" value="PREPILIN LEADER PEPTIDASE_N-METHYLTRANSFERASE-RELATED"/>
    <property type="match status" value="1"/>
</dbReference>
<comment type="caution">
    <text evidence="10">The sequence shown here is derived from an EMBL/GenBank/DDBJ whole genome shotgun (WGS) entry which is preliminary data.</text>
</comment>
<feature type="transmembrane region" description="Helical" evidence="7">
    <location>
        <begin position="333"/>
        <end position="353"/>
    </location>
</feature>
<dbReference type="GO" id="GO:0006465">
    <property type="term" value="P:signal peptide processing"/>
    <property type="evidence" value="ECO:0007669"/>
    <property type="project" value="TreeGrafter"/>
</dbReference>
<name>A0A2S7TZK2_9BACT</name>
<dbReference type="InterPro" id="IPR050882">
    <property type="entry name" value="Prepilin_peptidase/N-MTase"/>
</dbReference>
<evidence type="ECO:0000313" key="10">
    <source>
        <dbReference type="EMBL" id="PQJ27502.1"/>
    </source>
</evidence>
<comment type="similarity">
    <text evidence="2">Belongs to the peptidase A24 family.</text>
</comment>
<evidence type="ECO:0000256" key="2">
    <source>
        <dbReference type="ARBA" id="ARBA00005801"/>
    </source>
</evidence>
<evidence type="ECO:0000256" key="3">
    <source>
        <dbReference type="ARBA" id="ARBA00022475"/>
    </source>
</evidence>
<dbReference type="Pfam" id="PF06750">
    <property type="entry name" value="A24_N_bact"/>
    <property type="match status" value="1"/>
</dbReference>
<evidence type="ECO:0000256" key="6">
    <source>
        <dbReference type="ARBA" id="ARBA00023136"/>
    </source>
</evidence>
<keyword evidence="3" id="KW-1003">Cell membrane</keyword>
<feature type="domain" description="Prepilin peptidase A24 N-terminal" evidence="9">
    <location>
        <begin position="18"/>
        <end position="101"/>
    </location>
</feature>
<dbReference type="PANTHER" id="PTHR30487">
    <property type="entry name" value="TYPE 4 PREPILIN-LIKE PROTEINS LEADER PEPTIDE-PROCESSING ENZYME"/>
    <property type="match status" value="1"/>
</dbReference>
<gene>
    <name evidence="10" type="ORF">BSZ32_02655</name>
</gene>
<feature type="domain" description="Prepilin type IV endopeptidase peptidase" evidence="8">
    <location>
        <begin position="112"/>
        <end position="224"/>
    </location>
</feature>
<evidence type="ECO:0000259" key="8">
    <source>
        <dbReference type="Pfam" id="PF01478"/>
    </source>
</evidence>
<organism evidence="10 11">
    <name type="scientific">Rubritalea profundi</name>
    <dbReference type="NCBI Taxonomy" id="1658618"/>
    <lineage>
        <taxon>Bacteria</taxon>
        <taxon>Pseudomonadati</taxon>
        <taxon>Verrucomicrobiota</taxon>
        <taxon>Verrucomicrobiia</taxon>
        <taxon>Verrucomicrobiales</taxon>
        <taxon>Rubritaleaceae</taxon>
        <taxon>Rubritalea</taxon>
    </lineage>
</organism>
<evidence type="ECO:0000259" key="9">
    <source>
        <dbReference type="Pfam" id="PF06750"/>
    </source>
</evidence>
<feature type="transmembrane region" description="Helical" evidence="7">
    <location>
        <begin position="82"/>
        <end position="102"/>
    </location>
</feature>
<reference evidence="10 11" key="1">
    <citation type="submission" date="2016-12" db="EMBL/GenBank/DDBJ databases">
        <title>Study of bacterial adaptation to deep sea.</title>
        <authorList>
            <person name="Song J."/>
            <person name="Yoshizawa S."/>
            <person name="Kogure K."/>
        </authorList>
    </citation>
    <scope>NUCLEOTIDE SEQUENCE [LARGE SCALE GENOMIC DNA]</scope>
    <source>
        <strain evidence="10 11">SAORIC-165</strain>
    </source>
</reference>
<feature type="transmembrane region" description="Helical" evidence="7">
    <location>
        <begin position="135"/>
        <end position="151"/>
    </location>
</feature>
<dbReference type="RefSeq" id="WP_105041989.1">
    <property type="nucleotide sequence ID" value="NZ_MQWA01000001.1"/>
</dbReference>
<dbReference type="Proteomes" id="UP000239907">
    <property type="component" value="Unassembled WGS sequence"/>
</dbReference>
<feature type="transmembrane region" description="Helical" evidence="7">
    <location>
        <begin position="163"/>
        <end position="183"/>
    </location>
</feature>
<proteinExistence type="inferred from homology"/>
<evidence type="ECO:0000256" key="4">
    <source>
        <dbReference type="ARBA" id="ARBA00022692"/>
    </source>
</evidence>
<accession>A0A2S7TZK2</accession>
<dbReference type="InterPro" id="IPR000045">
    <property type="entry name" value="Prepilin_IV_endopep_pep"/>
</dbReference>
<keyword evidence="4 7" id="KW-0812">Transmembrane</keyword>
<dbReference type="Pfam" id="PF01478">
    <property type="entry name" value="Peptidase_A24"/>
    <property type="match status" value="2"/>
</dbReference>
<dbReference type="OrthoDB" id="9789291at2"/>
<evidence type="ECO:0000256" key="1">
    <source>
        <dbReference type="ARBA" id="ARBA00004651"/>
    </source>
</evidence>
<dbReference type="GO" id="GO:0004190">
    <property type="term" value="F:aspartic-type endopeptidase activity"/>
    <property type="evidence" value="ECO:0007669"/>
    <property type="project" value="InterPro"/>
</dbReference>
<evidence type="ECO:0000256" key="7">
    <source>
        <dbReference type="SAM" id="Phobius"/>
    </source>
</evidence>
<sequence>MTFLLPWAHPLYGFTALLLGAAIGSFLNVAIYRLPRGLSVNTPKRSFCPRCKNPIPMWRNIPLVTWLVQRGKCAECDCSIPVRYFVVELLTALVWVGCWFYFDDPSVAVFFMLLSSVLIAISAIDIELMVIPRQLTIAGTILGLAMAAWHPEFWGETEWTRSLLKSGFGFAIGWVSLWFVVLLGKLAFGKQSYAYEEQTDWRLKEPESDEEELCFVFGEEVIGWSDIFFRKTDKLLIEDLEFVRVDGIEKKVETVVIRENEVTIDGEVFPIEKLSSLDGKARKAVVPREAMGMGDVDLLGMLGACFGPASLLLTIFAACLVSIVWALFNRLGFGKVMPFGPSIIAGALFWVFWGQDIWQWYLQTMGV</sequence>
<feature type="transmembrane region" description="Helical" evidence="7">
    <location>
        <begin position="108"/>
        <end position="128"/>
    </location>
</feature>
<comment type="subcellular location">
    <subcellularLocation>
        <location evidence="1">Cell membrane</location>
        <topology evidence="1">Multi-pass membrane protein</topology>
    </subcellularLocation>
</comment>
<keyword evidence="6 7" id="KW-0472">Membrane</keyword>
<feature type="transmembrane region" description="Helical" evidence="7">
    <location>
        <begin position="12"/>
        <end position="34"/>
    </location>
</feature>
<dbReference type="AlphaFoldDB" id="A0A2S7TZK2"/>
<keyword evidence="5 7" id="KW-1133">Transmembrane helix</keyword>
<feature type="domain" description="Prepilin type IV endopeptidase peptidase" evidence="8">
    <location>
        <begin position="288"/>
        <end position="327"/>
    </location>
</feature>
<protein>
    <recommendedName>
        <fullName evidence="12">Prepilin peptidase</fullName>
    </recommendedName>
</protein>
<evidence type="ECO:0000313" key="11">
    <source>
        <dbReference type="Proteomes" id="UP000239907"/>
    </source>
</evidence>
<evidence type="ECO:0008006" key="12">
    <source>
        <dbReference type="Google" id="ProtNLM"/>
    </source>
</evidence>
<feature type="transmembrane region" description="Helical" evidence="7">
    <location>
        <begin position="298"/>
        <end position="327"/>
    </location>
</feature>